<dbReference type="InterPro" id="IPR038717">
    <property type="entry name" value="Tc1-like_DDE_dom"/>
</dbReference>
<dbReference type="InterPro" id="IPR047655">
    <property type="entry name" value="Transpos_IS630-like"/>
</dbReference>
<dbReference type="EMBL" id="CADCUQ010000857">
    <property type="protein sequence ID" value="CAA9434588.1"/>
    <property type="molecule type" value="Genomic_DNA"/>
</dbReference>
<dbReference type="AlphaFoldDB" id="A0A6J4Q665"/>
<feature type="domain" description="Tc1-like transposase DDE" evidence="1">
    <location>
        <begin position="17"/>
        <end position="168"/>
    </location>
</feature>
<dbReference type="NCBIfam" id="NF033545">
    <property type="entry name" value="transpos_IS630"/>
    <property type="match status" value="1"/>
</dbReference>
<protein>
    <submittedName>
        <fullName evidence="2">Mobile element protein</fullName>
    </submittedName>
</protein>
<sequence length="209" mass="23594">MEDVLDVYARPTDPARPVVCVDEGGKQLIGDVREPLPARPGSPAKHDGHYTRGGVANLFMAFEPLAGTRHVEVTDRKTSVDFARFLRVVSDQRYPAADTVVLVCDNLSTHTPAALYEAFEPAEARRLAKRFEWHYTPKHGSWLNVAEMELSALARQCLDRRIPDVTALTREVAAWERQRNAAVVKVDWQFTTDDARVKLKKLYPTIQLQ</sequence>
<organism evidence="2">
    <name type="scientific">uncultured Phycisphaerae bacterium</name>
    <dbReference type="NCBI Taxonomy" id="904963"/>
    <lineage>
        <taxon>Bacteria</taxon>
        <taxon>Pseudomonadati</taxon>
        <taxon>Planctomycetota</taxon>
        <taxon>Phycisphaerae</taxon>
        <taxon>environmental samples</taxon>
    </lineage>
</organism>
<evidence type="ECO:0000313" key="2">
    <source>
        <dbReference type="EMBL" id="CAA9434588.1"/>
    </source>
</evidence>
<evidence type="ECO:0000259" key="1">
    <source>
        <dbReference type="Pfam" id="PF13358"/>
    </source>
</evidence>
<dbReference type="Pfam" id="PF13358">
    <property type="entry name" value="DDE_3"/>
    <property type="match status" value="1"/>
</dbReference>
<proteinExistence type="predicted"/>
<reference evidence="2" key="1">
    <citation type="submission" date="2020-02" db="EMBL/GenBank/DDBJ databases">
        <authorList>
            <person name="Meier V. D."/>
        </authorList>
    </citation>
    <scope>NUCLEOTIDE SEQUENCE</scope>
    <source>
        <strain evidence="2">AVDCRST_MAG64</strain>
    </source>
</reference>
<accession>A0A6J4Q665</accession>
<name>A0A6J4Q665_9BACT</name>
<gene>
    <name evidence="2" type="ORF">AVDCRST_MAG64-3725</name>
</gene>